<keyword evidence="2" id="KW-1185">Reference proteome</keyword>
<protein>
    <submittedName>
        <fullName evidence="1">Uncharacterized protein</fullName>
    </submittedName>
</protein>
<sequence>MSQPAKQKDASKQKGGQGGGSAKLRGLPKDSPEVRVSKTLSWILRHGAKSEGLYMRPDGFVRVTELLASPKLASLDLNGLQQIVKDDAKMRYTLIYGPDENQPDAGDIWWMRANQGHSMKAVKLDLKPILSASDIPLAVHGTNKKAWPSISEQGLSKMARNHIHLAQGIAGDGVISGMRTSAQILIYIDVQKALDAGIKFHLSENGVVLTEGNERGFLAPEFFSRVETRQGELLLGHREGTASEAAVPSPETITEEASAT</sequence>
<dbReference type="Proteomes" id="UP000814140">
    <property type="component" value="Unassembled WGS sequence"/>
</dbReference>
<gene>
    <name evidence="1" type="ORF">BV25DRAFT_1882688</name>
</gene>
<comment type="caution">
    <text evidence="1">The sequence shown here is derived from an EMBL/GenBank/DDBJ whole genome shotgun (WGS) entry which is preliminary data.</text>
</comment>
<accession>A0ACB8T5M0</accession>
<dbReference type="EMBL" id="MU277200">
    <property type="protein sequence ID" value="KAI0064048.1"/>
    <property type="molecule type" value="Genomic_DNA"/>
</dbReference>
<reference evidence="1" key="1">
    <citation type="submission" date="2021-03" db="EMBL/GenBank/DDBJ databases">
        <authorList>
            <consortium name="DOE Joint Genome Institute"/>
            <person name="Ahrendt S."/>
            <person name="Looney B.P."/>
            <person name="Miyauchi S."/>
            <person name="Morin E."/>
            <person name="Drula E."/>
            <person name="Courty P.E."/>
            <person name="Chicoki N."/>
            <person name="Fauchery L."/>
            <person name="Kohler A."/>
            <person name="Kuo A."/>
            <person name="Labutti K."/>
            <person name="Pangilinan J."/>
            <person name="Lipzen A."/>
            <person name="Riley R."/>
            <person name="Andreopoulos W."/>
            <person name="He G."/>
            <person name="Johnson J."/>
            <person name="Barry K.W."/>
            <person name="Grigoriev I.V."/>
            <person name="Nagy L."/>
            <person name="Hibbett D."/>
            <person name="Henrissat B."/>
            <person name="Matheny P.B."/>
            <person name="Labbe J."/>
            <person name="Martin F."/>
        </authorList>
    </citation>
    <scope>NUCLEOTIDE SEQUENCE</scope>
    <source>
        <strain evidence="1">HHB10654</strain>
    </source>
</reference>
<evidence type="ECO:0000313" key="2">
    <source>
        <dbReference type="Proteomes" id="UP000814140"/>
    </source>
</evidence>
<name>A0ACB8T5M0_9AGAM</name>
<organism evidence="1 2">
    <name type="scientific">Artomyces pyxidatus</name>
    <dbReference type="NCBI Taxonomy" id="48021"/>
    <lineage>
        <taxon>Eukaryota</taxon>
        <taxon>Fungi</taxon>
        <taxon>Dikarya</taxon>
        <taxon>Basidiomycota</taxon>
        <taxon>Agaricomycotina</taxon>
        <taxon>Agaricomycetes</taxon>
        <taxon>Russulales</taxon>
        <taxon>Auriscalpiaceae</taxon>
        <taxon>Artomyces</taxon>
    </lineage>
</organism>
<reference evidence="1" key="2">
    <citation type="journal article" date="2022" name="New Phytol.">
        <title>Evolutionary transition to the ectomycorrhizal habit in the genomes of a hyperdiverse lineage of mushroom-forming fungi.</title>
        <authorList>
            <person name="Looney B."/>
            <person name="Miyauchi S."/>
            <person name="Morin E."/>
            <person name="Drula E."/>
            <person name="Courty P.E."/>
            <person name="Kohler A."/>
            <person name="Kuo A."/>
            <person name="LaButti K."/>
            <person name="Pangilinan J."/>
            <person name="Lipzen A."/>
            <person name="Riley R."/>
            <person name="Andreopoulos W."/>
            <person name="He G."/>
            <person name="Johnson J."/>
            <person name="Nolan M."/>
            <person name="Tritt A."/>
            <person name="Barry K.W."/>
            <person name="Grigoriev I.V."/>
            <person name="Nagy L.G."/>
            <person name="Hibbett D."/>
            <person name="Henrissat B."/>
            <person name="Matheny P.B."/>
            <person name="Labbe J."/>
            <person name="Martin F.M."/>
        </authorList>
    </citation>
    <scope>NUCLEOTIDE SEQUENCE</scope>
    <source>
        <strain evidence="1">HHB10654</strain>
    </source>
</reference>
<evidence type="ECO:0000313" key="1">
    <source>
        <dbReference type="EMBL" id="KAI0064048.1"/>
    </source>
</evidence>
<proteinExistence type="predicted"/>